<evidence type="ECO:0000256" key="10">
    <source>
        <dbReference type="ARBA" id="ARBA00023136"/>
    </source>
</evidence>
<feature type="transmembrane region" description="Helical" evidence="14">
    <location>
        <begin position="358"/>
        <end position="378"/>
    </location>
</feature>
<dbReference type="Pfam" id="PF00474">
    <property type="entry name" value="SSF"/>
    <property type="match status" value="1"/>
</dbReference>
<evidence type="ECO:0000256" key="11">
    <source>
        <dbReference type="ARBA" id="ARBA00023201"/>
    </source>
</evidence>
<dbReference type="RefSeq" id="WP_118333612.1">
    <property type="nucleotide sequence ID" value="NZ_AP025567.1"/>
</dbReference>
<keyword evidence="8" id="KW-0915">Sodium</keyword>
<feature type="transmembrane region" description="Helical" evidence="14">
    <location>
        <begin position="6"/>
        <end position="23"/>
    </location>
</feature>
<reference evidence="15 16" key="1">
    <citation type="submission" date="2018-08" db="EMBL/GenBank/DDBJ databases">
        <title>A genome reference for cultivated species of the human gut microbiota.</title>
        <authorList>
            <person name="Zou Y."/>
            <person name="Xue W."/>
            <person name="Luo G."/>
        </authorList>
    </citation>
    <scope>NUCLEOTIDE SEQUENCE [LARGE SCALE GENOMIC DNA]</scope>
    <source>
        <strain evidence="15 16">AM07-24</strain>
    </source>
</reference>
<keyword evidence="6" id="KW-0769">Symport</keyword>
<feature type="transmembrane region" description="Helical" evidence="14">
    <location>
        <begin position="384"/>
        <end position="406"/>
    </location>
</feature>
<keyword evidence="16" id="KW-1185">Reference proteome</keyword>
<keyword evidence="11" id="KW-0739">Sodium transport</keyword>
<evidence type="ECO:0000256" key="6">
    <source>
        <dbReference type="ARBA" id="ARBA00022847"/>
    </source>
</evidence>
<organism evidence="15 16">
    <name type="scientific">Emergencia timonensis</name>
    <dbReference type="NCBI Taxonomy" id="1776384"/>
    <lineage>
        <taxon>Bacteria</taxon>
        <taxon>Bacillati</taxon>
        <taxon>Bacillota</taxon>
        <taxon>Clostridia</taxon>
        <taxon>Peptostreptococcales</taxon>
        <taxon>Anaerovoracaceae</taxon>
        <taxon>Emergencia</taxon>
    </lineage>
</organism>
<comment type="catalytic activity">
    <reaction evidence="12">
        <text>L-proline(in) + Na(+)(in) = L-proline(out) + Na(+)(out)</text>
        <dbReference type="Rhea" id="RHEA:28967"/>
        <dbReference type="ChEBI" id="CHEBI:29101"/>
        <dbReference type="ChEBI" id="CHEBI:60039"/>
    </reaction>
</comment>
<comment type="similarity">
    <text evidence="2 13">Belongs to the sodium:solute symporter (SSF) (TC 2.A.21) family.</text>
</comment>
<feature type="transmembrane region" description="Helical" evidence="14">
    <location>
        <begin position="118"/>
        <end position="136"/>
    </location>
</feature>
<dbReference type="PANTHER" id="PTHR48086:SF3">
    <property type="entry name" value="SODIUM_PROLINE SYMPORTER"/>
    <property type="match status" value="1"/>
</dbReference>
<feature type="transmembrane region" description="Helical" evidence="14">
    <location>
        <begin position="413"/>
        <end position="431"/>
    </location>
</feature>
<keyword evidence="9" id="KW-0406">Ion transport</keyword>
<keyword evidence="3" id="KW-0813">Transport</keyword>
<keyword evidence="7 14" id="KW-1133">Transmembrane helix</keyword>
<dbReference type="InterPro" id="IPR038377">
    <property type="entry name" value="Na/Glc_symporter_sf"/>
</dbReference>
<comment type="caution">
    <text evidence="15">The sequence shown here is derived from an EMBL/GenBank/DDBJ whole genome shotgun (WGS) entry which is preliminary data.</text>
</comment>
<name>A0A415E6Z3_9FIRM</name>
<accession>A0A415E6Z3</accession>
<protein>
    <submittedName>
        <fullName evidence="15">Sodium:solute symporter family protein</fullName>
    </submittedName>
</protein>
<feature type="transmembrane region" description="Helical" evidence="14">
    <location>
        <begin position="75"/>
        <end position="93"/>
    </location>
</feature>
<dbReference type="Proteomes" id="UP000284841">
    <property type="component" value="Unassembled WGS sequence"/>
</dbReference>
<dbReference type="Gene3D" id="1.20.1730.10">
    <property type="entry name" value="Sodium/glucose cotransporter"/>
    <property type="match status" value="1"/>
</dbReference>
<evidence type="ECO:0000256" key="14">
    <source>
        <dbReference type="SAM" id="Phobius"/>
    </source>
</evidence>
<evidence type="ECO:0000313" key="15">
    <source>
        <dbReference type="EMBL" id="RHJ89484.1"/>
    </source>
</evidence>
<gene>
    <name evidence="15" type="ORF">DW099_02605</name>
</gene>
<evidence type="ECO:0000256" key="13">
    <source>
        <dbReference type="RuleBase" id="RU362091"/>
    </source>
</evidence>
<dbReference type="PROSITE" id="PS50283">
    <property type="entry name" value="NA_SOLUT_SYMP_3"/>
    <property type="match status" value="1"/>
</dbReference>
<proteinExistence type="inferred from homology"/>
<evidence type="ECO:0000256" key="1">
    <source>
        <dbReference type="ARBA" id="ARBA00004651"/>
    </source>
</evidence>
<dbReference type="CDD" id="cd10322">
    <property type="entry name" value="SLC5sbd"/>
    <property type="match status" value="1"/>
</dbReference>
<dbReference type="PANTHER" id="PTHR48086">
    <property type="entry name" value="SODIUM/PROLINE SYMPORTER-RELATED"/>
    <property type="match status" value="1"/>
</dbReference>
<dbReference type="GO" id="GO:0005886">
    <property type="term" value="C:plasma membrane"/>
    <property type="evidence" value="ECO:0007669"/>
    <property type="project" value="UniProtKB-SubCell"/>
</dbReference>
<comment type="subcellular location">
    <subcellularLocation>
        <location evidence="1">Cell membrane</location>
        <topology evidence="1">Multi-pass membrane protein</topology>
    </subcellularLocation>
</comment>
<dbReference type="InterPro" id="IPR001734">
    <property type="entry name" value="Na/solute_symporter"/>
</dbReference>
<dbReference type="OrthoDB" id="9810181at2"/>
<dbReference type="EMBL" id="QRMS01000001">
    <property type="protein sequence ID" value="RHJ89484.1"/>
    <property type="molecule type" value="Genomic_DNA"/>
</dbReference>
<feature type="transmembrane region" description="Helical" evidence="14">
    <location>
        <begin position="186"/>
        <end position="206"/>
    </location>
</feature>
<sequence length="470" mass="49307">MGTIDIIVIIVYMLAMIGVGLYANTKIKTTEDFVLGGRRFGVISLVGTIMATMMGSGMVIGMTSNVYQHGIAGSIIWQYGGMAIGMFAIAMAAKKIRETGAMSFASVINKSFGKAPRIVAAVIVVLYAIAILAITVSGLRTVLITIFGDSLQISDITLTILATLIAIIYTSFGGFFAVVWTDVIQFIVIVIGIFIIGPILGVHLAGGVDNIVEAVAAKGGSMTEPVFTTGMLGLALSYFLSTPGDPVMPQRVLAGKNDGAVKKAFIISGFMSVIIIICLLFLGGSIAVILPGLENPDAAISTFVLSSFPPFVKGIVIAALLAAIMSTFDSFLVLGTTHCIYDIAMVINPNMEEKKSNLIQRIAVVVFGILTVIIALYVQSILGVLSMVFSILGAVTIPALVSALWFKDKVTPGGVISGMVAGCIVPGYLFMTKGYDVFLGDPVFSGVIASVAAIVLGSLVFRNKKKVENA</sequence>
<evidence type="ECO:0000256" key="3">
    <source>
        <dbReference type="ARBA" id="ARBA00022448"/>
    </source>
</evidence>
<feature type="transmembrane region" description="Helical" evidence="14">
    <location>
        <begin position="264"/>
        <end position="291"/>
    </location>
</feature>
<feature type="transmembrane region" description="Helical" evidence="14">
    <location>
        <begin position="43"/>
        <end position="63"/>
    </location>
</feature>
<evidence type="ECO:0000256" key="8">
    <source>
        <dbReference type="ARBA" id="ARBA00023053"/>
    </source>
</evidence>
<feature type="transmembrane region" description="Helical" evidence="14">
    <location>
        <begin position="443"/>
        <end position="461"/>
    </location>
</feature>
<keyword evidence="4" id="KW-1003">Cell membrane</keyword>
<feature type="transmembrane region" description="Helical" evidence="14">
    <location>
        <begin position="156"/>
        <end position="179"/>
    </location>
</feature>
<dbReference type="GO" id="GO:0006814">
    <property type="term" value="P:sodium ion transport"/>
    <property type="evidence" value="ECO:0007669"/>
    <property type="project" value="UniProtKB-KW"/>
</dbReference>
<evidence type="ECO:0000256" key="5">
    <source>
        <dbReference type="ARBA" id="ARBA00022692"/>
    </source>
</evidence>
<evidence type="ECO:0000256" key="4">
    <source>
        <dbReference type="ARBA" id="ARBA00022475"/>
    </source>
</evidence>
<dbReference type="GO" id="GO:0015293">
    <property type="term" value="F:symporter activity"/>
    <property type="evidence" value="ECO:0007669"/>
    <property type="project" value="UniProtKB-KW"/>
</dbReference>
<evidence type="ECO:0000313" key="16">
    <source>
        <dbReference type="Proteomes" id="UP000284841"/>
    </source>
</evidence>
<dbReference type="InterPro" id="IPR050277">
    <property type="entry name" value="Sodium:Solute_Symporter"/>
</dbReference>
<dbReference type="AlphaFoldDB" id="A0A415E6Z3"/>
<keyword evidence="10 14" id="KW-0472">Membrane</keyword>
<feature type="transmembrane region" description="Helical" evidence="14">
    <location>
        <begin position="226"/>
        <end position="243"/>
    </location>
</feature>
<evidence type="ECO:0000256" key="9">
    <source>
        <dbReference type="ARBA" id="ARBA00023065"/>
    </source>
</evidence>
<keyword evidence="5 14" id="KW-0812">Transmembrane</keyword>
<evidence type="ECO:0000256" key="2">
    <source>
        <dbReference type="ARBA" id="ARBA00006434"/>
    </source>
</evidence>
<feature type="transmembrane region" description="Helical" evidence="14">
    <location>
        <begin position="311"/>
        <end position="337"/>
    </location>
</feature>
<evidence type="ECO:0000256" key="12">
    <source>
        <dbReference type="ARBA" id="ARBA00033708"/>
    </source>
</evidence>
<evidence type="ECO:0000256" key="7">
    <source>
        <dbReference type="ARBA" id="ARBA00022989"/>
    </source>
</evidence>